<proteinExistence type="predicted"/>
<evidence type="ECO:0000313" key="4">
    <source>
        <dbReference type="Proteomes" id="UP000886887"/>
    </source>
</evidence>
<dbReference type="PANTHER" id="PTHR23028:SF53">
    <property type="entry name" value="ACYL_TRANSF_3 DOMAIN-CONTAINING PROTEIN"/>
    <property type="match status" value="1"/>
</dbReference>
<evidence type="ECO:0000313" key="3">
    <source>
        <dbReference type="EMBL" id="HIQ71345.1"/>
    </source>
</evidence>
<keyword evidence="3" id="KW-0808">Transferase</keyword>
<feature type="domain" description="Acyltransferase 3" evidence="2">
    <location>
        <begin position="23"/>
        <end position="381"/>
    </location>
</feature>
<feature type="transmembrane region" description="Helical" evidence="1">
    <location>
        <begin position="323"/>
        <end position="340"/>
    </location>
</feature>
<accession>A0A9D1CQ69</accession>
<feature type="transmembrane region" description="Helical" evidence="1">
    <location>
        <begin position="26"/>
        <end position="46"/>
    </location>
</feature>
<dbReference type="PANTHER" id="PTHR23028">
    <property type="entry name" value="ACETYLTRANSFERASE"/>
    <property type="match status" value="1"/>
</dbReference>
<keyword evidence="1" id="KW-0472">Membrane</keyword>
<dbReference type="EMBL" id="DVFJ01000010">
    <property type="protein sequence ID" value="HIQ71345.1"/>
    <property type="molecule type" value="Genomic_DNA"/>
</dbReference>
<feature type="transmembrane region" description="Helical" evidence="1">
    <location>
        <begin position="222"/>
        <end position="242"/>
    </location>
</feature>
<dbReference type="Proteomes" id="UP000886887">
    <property type="component" value="Unassembled WGS sequence"/>
</dbReference>
<dbReference type="InterPro" id="IPR050879">
    <property type="entry name" value="Acyltransferase_3"/>
</dbReference>
<comment type="caution">
    <text evidence="3">The sequence shown here is derived from an EMBL/GenBank/DDBJ whole genome shotgun (WGS) entry which is preliminary data.</text>
</comment>
<protein>
    <submittedName>
        <fullName evidence="3">Acyltransferase</fullName>
    </submittedName>
</protein>
<feature type="transmembrane region" description="Helical" evidence="1">
    <location>
        <begin position="254"/>
        <end position="272"/>
    </location>
</feature>
<sequence>MNLAKWWREDACAQVNARHVDVMDGIRALCIFIVAWYHIWQQSWLWPTLDVGGCFTLNFDPLVRSGYIWVDAMLLISGFLLFLPYARELDSPAPRMPEAAGFYVRRALRILPSYWLSVLSIFCFAALPSGAYHSTSYMLRDLISHLTFTHVFAYDTYVATQLNVVLWTLAVEVQFYLIFPLLARAFFRKPALTYALMLGASLLYRGLVLATCTDTTLLVNQLPAFFDVYANGFLAAVVFVRLTRDLRHTPCTRILFTALSVMLLCVVWHIVVRQAGSGSTEEIRRGQMIHRYAFSAVLSAFIVCTANAGALWRFLFSNRLMRYLSAVSFNFYIWHQYLAVKLREWGIPPSVSAQPNFDGEMPWQWQYTLLCFALALFVATLITYAFERPIARLGARVYSARRAGRKPKDDLRARG</sequence>
<keyword evidence="1" id="KW-1133">Transmembrane helix</keyword>
<reference evidence="3" key="1">
    <citation type="submission" date="2020-10" db="EMBL/GenBank/DDBJ databases">
        <authorList>
            <person name="Gilroy R."/>
        </authorList>
    </citation>
    <scope>NUCLEOTIDE SEQUENCE</scope>
    <source>
        <strain evidence="3">ChiSxjej2B14-6234</strain>
    </source>
</reference>
<feature type="transmembrane region" description="Helical" evidence="1">
    <location>
        <begin position="158"/>
        <end position="179"/>
    </location>
</feature>
<reference evidence="3" key="2">
    <citation type="journal article" date="2021" name="PeerJ">
        <title>Extensive microbial diversity within the chicken gut microbiome revealed by metagenomics and culture.</title>
        <authorList>
            <person name="Gilroy R."/>
            <person name="Ravi A."/>
            <person name="Getino M."/>
            <person name="Pursley I."/>
            <person name="Horton D.L."/>
            <person name="Alikhan N.F."/>
            <person name="Baker D."/>
            <person name="Gharbi K."/>
            <person name="Hall N."/>
            <person name="Watson M."/>
            <person name="Adriaenssens E.M."/>
            <person name="Foster-Nyarko E."/>
            <person name="Jarju S."/>
            <person name="Secka A."/>
            <person name="Antonio M."/>
            <person name="Oren A."/>
            <person name="Chaudhuri R.R."/>
            <person name="La Ragione R."/>
            <person name="Hildebrand F."/>
            <person name="Pallen M.J."/>
        </authorList>
    </citation>
    <scope>NUCLEOTIDE SEQUENCE</scope>
    <source>
        <strain evidence="3">ChiSxjej2B14-6234</strain>
    </source>
</reference>
<feature type="transmembrane region" description="Helical" evidence="1">
    <location>
        <begin position="107"/>
        <end position="127"/>
    </location>
</feature>
<keyword evidence="1" id="KW-0812">Transmembrane</keyword>
<keyword evidence="3" id="KW-0012">Acyltransferase</keyword>
<feature type="transmembrane region" description="Helical" evidence="1">
    <location>
        <begin position="292"/>
        <end position="316"/>
    </location>
</feature>
<dbReference type="GO" id="GO:0016747">
    <property type="term" value="F:acyltransferase activity, transferring groups other than amino-acyl groups"/>
    <property type="evidence" value="ECO:0007669"/>
    <property type="project" value="InterPro"/>
</dbReference>
<dbReference type="GO" id="GO:0016020">
    <property type="term" value="C:membrane"/>
    <property type="evidence" value="ECO:0007669"/>
    <property type="project" value="TreeGrafter"/>
</dbReference>
<dbReference type="Pfam" id="PF01757">
    <property type="entry name" value="Acyl_transf_3"/>
    <property type="match status" value="1"/>
</dbReference>
<organism evidence="3 4">
    <name type="scientific">Candidatus Onthenecus intestinigallinarum</name>
    <dbReference type="NCBI Taxonomy" id="2840875"/>
    <lineage>
        <taxon>Bacteria</taxon>
        <taxon>Bacillati</taxon>
        <taxon>Bacillota</taxon>
        <taxon>Clostridia</taxon>
        <taxon>Eubacteriales</taxon>
        <taxon>Candidatus Onthenecus</taxon>
    </lineage>
</organism>
<gene>
    <name evidence="3" type="ORF">IAB73_03930</name>
</gene>
<dbReference type="AlphaFoldDB" id="A0A9D1CQ69"/>
<dbReference type="InterPro" id="IPR002656">
    <property type="entry name" value="Acyl_transf_3_dom"/>
</dbReference>
<feature type="transmembrane region" description="Helical" evidence="1">
    <location>
        <begin position="66"/>
        <end position="86"/>
    </location>
</feature>
<feature type="transmembrane region" description="Helical" evidence="1">
    <location>
        <begin position="365"/>
        <end position="386"/>
    </location>
</feature>
<evidence type="ECO:0000256" key="1">
    <source>
        <dbReference type="SAM" id="Phobius"/>
    </source>
</evidence>
<feature type="transmembrane region" description="Helical" evidence="1">
    <location>
        <begin position="191"/>
        <end position="210"/>
    </location>
</feature>
<dbReference type="GO" id="GO:0000271">
    <property type="term" value="P:polysaccharide biosynthetic process"/>
    <property type="evidence" value="ECO:0007669"/>
    <property type="project" value="TreeGrafter"/>
</dbReference>
<name>A0A9D1CQ69_9FIRM</name>
<evidence type="ECO:0000259" key="2">
    <source>
        <dbReference type="Pfam" id="PF01757"/>
    </source>
</evidence>